<dbReference type="PANTHER" id="PTHR41386:SF1">
    <property type="entry name" value="MEMBRANE PROTEIN"/>
    <property type="match status" value="1"/>
</dbReference>
<dbReference type="RefSeq" id="WP_284341551.1">
    <property type="nucleotide sequence ID" value="NZ_BSNS01000018.1"/>
</dbReference>
<dbReference type="PANTHER" id="PTHR41386">
    <property type="entry name" value="INTEGRAL MEMBRANE PROTEIN-RELATED"/>
    <property type="match status" value="1"/>
</dbReference>
<keyword evidence="3" id="KW-1185">Reference proteome</keyword>
<evidence type="ECO:0000313" key="3">
    <source>
        <dbReference type="Proteomes" id="UP001156691"/>
    </source>
</evidence>
<organism evidence="2 3">
    <name type="scientific">Devosia nitrariae</name>
    <dbReference type="NCBI Taxonomy" id="2071872"/>
    <lineage>
        <taxon>Bacteria</taxon>
        <taxon>Pseudomonadati</taxon>
        <taxon>Pseudomonadota</taxon>
        <taxon>Alphaproteobacteria</taxon>
        <taxon>Hyphomicrobiales</taxon>
        <taxon>Devosiaceae</taxon>
        <taxon>Devosia</taxon>
    </lineage>
</organism>
<proteinExistence type="predicted"/>
<evidence type="ECO:0008006" key="4">
    <source>
        <dbReference type="Google" id="ProtNLM"/>
    </source>
</evidence>
<feature type="transmembrane region" description="Helical" evidence="1">
    <location>
        <begin position="62"/>
        <end position="82"/>
    </location>
</feature>
<dbReference type="Pfam" id="PF06210">
    <property type="entry name" value="DUF1003"/>
    <property type="match status" value="1"/>
</dbReference>
<dbReference type="Proteomes" id="UP001156691">
    <property type="component" value="Unassembled WGS sequence"/>
</dbReference>
<name>A0ABQ5W8B9_9HYPH</name>
<evidence type="ECO:0000256" key="1">
    <source>
        <dbReference type="SAM" id="Phobius"/>
    </source>
</evidence>
<feature type="transmembrane region" description="Helical" evidence="1">
    <location>
        <begin position="88"/>
        <end position="111"/>
    </location>
</feature>
<sequence>MEVANLEIDDMEPTERELLAELRRLRRSLRLHPTDMPDPMEALSVGQRVADWVASVMGSWKFIIFQTIVLVAWVSINLIAVAKSWDPYPFILLNLVLSFQAAYAAPIIVMSQNRQQDIDRRAAQNDYRINLKAELEIELLHEKIDELRVQEVLRLSEAVSSLTDLLVQSRGSNGSEMTETAGRSDGPA</sequence>
<keyword evidence="1" id="KW-1133">Transmembrane helix</keyword>
<reference evidence="3" key="1">
    <citation type="journal article" date="2019" name="Int. J. Syst. Evol. Microbiol.">
        <title>The Global Catalogue of Microorganisms (GCM) 10K type strain sequencing project: providing services to taxonomists for standard genome sequencing and annotation.</title>
        <authorList>
            <consortium name="The Broad Institute Genomics Platform"/>
            <consortium name="The Broad Institute Genome Sequencing Center for Infectious Disease"/>
            <person name="Wu L."/>
            <person name="Ma J."/>
        </authorList>
    </citation>
    <scope>NUCLEOTIDE SEQUENCE [LARGE SCALE GENOMIC DNA]</scope>
    <source>
        <strain evidence="3">NBRC 112416</strain>
    </source>
</reference>
<accession>A0ABQ5W8B9</accession>
<dbReference type="InterPro" id="IPR010406">
    <property type="entry name" value="DUF1003"/>
</dbReference>
<evidence type="ECO:0000313" key="2">
    <source>
        <dbReference type="EMBL" id="GLQ56133.1"/>
    </source>
</evidence>
<protein>
    <recommendedName>
        <fullName evidence="4">DUF1003 domain-containing protein</fullName>
    </recommendedName>
</protein>
<gene>
    <name evidence="2" type="ORF">GCM10010862_33920</name>
</gene>
<keyword evidence="1" id="KW-0472">Membrane</keyword>
<dbReference type="EMBL" id="BSNS01000018">
    <property type="protein sequence ID" value="GLQ56133.1"/>
    <property type="molecule type" value="Genomic_DNA"/>
</dbReference>
<comment type="caution">
    <text evidence="2">The sequence shown here is derived from an EMBL/GenBank/DDBJ whole genome shotgun (WGS) entry which is preliminary data.</text>
</comment>
<keyword evidence="1" id="KW-0812">Transmembrane</keyword>